<dbReference type="InterPro" id="IPR037062">
    <property type="entry name" value="Malic_N_dom_sf"/>
</dbReference>
<comment type="similarity">
    <text evidence="2 4">Belongs to the malic enzymes family.</text>
</comment>
<organism evidence="7 8">
    <name type="scientific">Galeopterus variegatus</name>
    <name type="common">Malayan flying lemur</name>
    <name type="synonym">Cynocephalus variegatus</name>
    <dbReference type="NCBI Taxonomy" id="482537"/>
    <lineage>
        <taxon>Eukaryota</taxon>
        <taxon>Metazoa</taxon>
        <taxon>Chordata</taxon>
        <taxon>Craniata</taxon>
        <taxon>Vertebrata</taxon>
        <taxon>Euteleostomi</taxon>
        <taxon>Mammalia</taxon>
        <taxon>Eutheria</taxon>
        <taxon>Euarchontoglires</taxon>
        <taxon>Dermoptera</taxon>
        <taxon>Cynocephalidae</taxon>
        <taxon>Galeopterus</taxon>
    </lineage>
</organism>
<dbReference type="RefSeq" id="XP_008586295.1">
    <property type="nucleotide sequence ID" value="XM_008588073.1"/>
</dbReference>
<dbReference type="PANTHER" id="PTHR23406">
    <property type="entry name" value="MALIC ENZYME-RELATED"/>
    <property type="match status" value="1"/>
</dbReference>
<dbReference type="PIRSF" id="PIRSF000106">
    <property type="entry name" value="ME"/>
    <property type="match status" value="1"/>
</dbReference>
<keyword evidence="7" id="KW-1185">Reference proteome</keyword>
<sequence>MLSRLRAVARPGTSACRHLHIKEKGKPLMLNPRTNKGMAFTLQERQMLGLQGLLPPKIETQDIQALRFHRNLKKLNSPLEKYIYTMGIQERNEKLFYRVLQDDIKSLMPIVYTPTVGLACSQYGHIFRRPKGLFISISDRGHVKSIVDNWPENHVKAVVVTDGERILGLGDLGVYGMGIPVGKLCLYTACAGIRPDRCLPVCIDVGTDNPELLKDPFYMGLYQKRDRSQRYDDLIDEFMKAITDRYGRDTLIQFEDFGNHNAFRFLRKYREKYCTFNDDIQGTAAVALAGLLAAQKVISKPISEHKILFLGAGEAALGIANLIVMSMVENGLSEEEAQKKIWMFDKYGLLVKGRKAKIDSHQEPFAHSAPENMPDTFEDAVNILKPSTIIGAGRCLFASGSPFEPVELRDGRVFTPGQGNNVYIFPGVALAVILCNTRHISDSVFLEAAKALTSQLTDKELSQGRLYPPLANIQEVSINIAIKVAEYLYANKMAFRYPEPEDKAKYIKERIWRSDYDCMLPDVYEWPESVSSPPLITE</sequence>
<dbReference type="PANTHER" id="PTHR23406:SF27">
    <property type="entry name" value="NAD-DEPENDENT MALIC ENZYME, MITOCHONDRIAL"/>
    <property type="match status" value="1"/>
</dbReference>
<evidence type="ECO:0000256" key="2">
    <source>
        <dbReference type="ARBA" id="ARBA00008785"/>
    </source>
</evidence>
<evidence type="ECO:0000256" key="4">
    <source>
        <dbReference type="RuleBase" id="RU003426"/>
    </source>
</evidence>
<dbReference type="InterPro" id="IPR046346">
    <property type="entry name" value="Aminoacid_DH-like_N_sf"/>
</dbReference>
<feature type="domain" description="Malic enzyme NAD-binding" evidence="5">
    <location>
        <begin position="280"/>
        <end position="489"/>
    </location>
</feature>
<dbReference type="Gene3D" id="3.40.50.720">
    <property type="entry name" value="NAD(P)-binding Rossmann-like Domain"/>
    <property type="match status" value="2"/>
</dbReference>
<protein>
    <recommendedName>
        <fullName evidence="4">Malic enzyme</fullName>
    </recommendedName>
</protein>
<dbReference type="Proteomes" id="UP000694923">
    <property type="component" value="Unplaced"/>
</dbReference>
<dbReference type="Gene3D" id="3.40.50.10380">
    <property type="entry name" value="Malic enzyme, N-terminal domain"/>
    <property type="match status" value="1"/>
</dbReference>
<dbReference type="GeneID" id="103603530"/>
<dbReference type="PRINTS" id="PR00072">
    <property type="entry name" value="MALOXRDTASE"/>
</dbReference>
<evidence type="ECO:0000256" key="3">
    <source>
        <dbReference type="ARBA" id="ARBA00022723"/>
    </source>
</evidence>
<proteinExistence type="inferred from homology"/>
<dbReference type="SMART" id="SM01274">
    <property type="entry name" value="malic"/>
    <property type="match status" value="1"/>
</dbReference>
<dbReference type="InterPro" id="IPR015884">
    <property type="entry name" value="Malic_enzyme_CS"/>
</dbReference>
<comment type="cofactor">
    <cofactor evidence="1">
        <name>Mn(2+)</name>
        <dbReference type="ChEBI" id="CHEBI:29035"/>
    </cofactor>
</comment>
<dbReference type="SMART" id="SM00919">
    <property type="entry name" value="Malic_M"/>
    <property type="match status" value="1"/>
</dbReference>
<dbReference type="InterPro" id="IPR012302">
    <property type="entry name" value="Malic_NAD-bd"/>
</dbReference>
<evidence type="ECO:0000256" key="1">
    <source>
        <dbReference type="ARBA" id="ARBA00001936"/>
    </source>
</evidence>
<evidence type="ECO:0000313" key="8">
    <source>
        <dbReference type="RefSeq" id="XP_008586295.1"/>
    </source>
</evidence>
<dbReference type="SUPFAM" id="SSF51735">
    <property type="entry name" value="NAD(P)-binding Rossmann-fold domains"/>
    <property type="match status" value="1"/>
</dbReference>
<evidence type="ECO:0000313" key="7">
    <source>
        <dbReference type="Proteomes" id="UP000694923"/>
    </source>
</evidence>
<reference evidence="8" key="1">
    <citation type="submission" date="2025-08" db="UniProtKB">
        <authorList>
            <consortium name="RefSeq"/>
        </authorList>
    </citation>
    <scope>IDENTIFICATION</scope>
</reference>
<dbReference type="InterPro" id="IPR001891">
    <property type="entry name" value="Malic_OxRdtase"/>
</dbReference>
<evidence type="ECO:0000259" key="5">
    <source>
        <dbReference type="SMART" id="SM00919"/>
    </source>
</evidence>
<keyword evidence="4" id="KW-0560">Oxidoreductase</keyword>
<dbReference type="Pfam" id="PF00390">
    <property type="entry name" value="malic"/>
    <property type="match status" value="1"/>
</dbReference>
<evidence type="ECO:0000259" key="6">
    <source>
        <dbReference type="SMART" id="SM01274"/>
    </source>
</evidence>
<gene>
    <name evidence="8" type="primary">ME2</name>
</gene>
<dbReference type="InterPro" id="IPR012301">
    <property type="entry name" value="Malic_N_dom"/>
</dbReference>
<accession>A0ABM0S0A4</accession>
<keyword evidence="3 4" id="KW-0479">Metal-binding</keyword>
<feature type="domain" description="Malic enzyme N-terminal" evidence="6">
    <location>
        <begin position="89"/>
        <end position="270"/>
    </location>
</feature>
<dbReference type="NCBIfam" id="NF010052">
    <property type="entry name" value="PRK13529.1"/>
    <property type="match status" value="1"/>
</dbReference>
<dbReference type="InterPro" id="IPR036291">
    <property type="entry name" value="NAD(P)-bd_dom_sf"/>
</dbReference>
<dbReference type="SUPFAM" id="SSF53223">
    <property type="entry name" value="Aminoacid dehydrogenase-like, N-terminal domain"/>
    <property type="match status" value="1"/>
</dbReference>
<name>A0ABM0S0A4_GALVR</name>
<dbReference type="Pfam" id="PF03949">
    <property type="entry name" value="Malic_M"/>
    <property type="match status" value="2"/>
</dbReference>
<dbReference type="PROSITE" id="PS00331">
    <property type="entry name" value="MALIC_ENZYMES"/>
    <property type="match status" value="1"/>
</dbReference>